<dbReference type="AlphaFoldDB" id="A0A9X0WHV8"/>
<comment type="caution">
    <text evidence="3">The sequence shown here is derived from an EMBL/GenBank/DDBJ whole genome shotgun (WGS) entry which is preliminary data.</text>
</comment>
<proteinExistence type="predicted"/>
<keyword evidence="4" id="KW-1185">Reference proteome</keyword>
<dbReference type="RefSeq" id="WP_200387839.1">
    <property type="nucleotide sequence ID" value="NZ_NRSD01000009.1"/>
</dbReference>
<dbReference type="EMBL" id="NRSD01000009">
    <property type="protein sequence ID" value="MBK1645031.1"/>
    <property type="molecule type" value="Genomic_DNA"/>
</dbReference>
<feature type="transmembrane region" description="Helical" evidence="2">
    <location>
        <begin position="328"/>
        <end position="355"/>
    </location>
</feature>
<keyword evidence="2" id="KW-0472">Membrane</keyword>
<evidence type="ECO:0000256" key="2">
    <source>
        <dbReference type="SAM" id="Phobius"/>
    </source>
</evidence>
<feature type="transmembrane region" description="Helical" evidence="2">
    <location>
        <begin position="397"/>
        <end position="417"/>
    </location>
</feature>
<feature type="transmembrane region" description="Helical" evidence="2">
    <location>
        <begin position="367"/>
        <end position="391"/>
    </location>
</feature>
<organism evidence="3 4">
    <name type="scientific">Thiocapsa imhoffii</name>
    <dbReference type="NCBI Taxonomy" id="382777"/>
    <lineage>
        <taxon>Bacteria</taxon>
        <taxon>Pseudomonadati</taxon>
        <taxon>Pseudomonadota</taxon>
        <taxon>Gammaproteobacteria</taxon>
        <taxon>Chromatiales</taxon>
        <taxon>Chromatiaceae</taxon>
        <taxon>Thiocapsa</taxon>
    </lineage>
</organism>
<feature type="transmembrane region" description="Helical" evidence="2">
    <location>
        <begin position="209"/>
        <end position="228"/>
    </location>
</feature>
<evidence type="ECO:0000256" key="1">
    <source>
        <dbReference type="SAM" id="MobiDB-lite"/>
    </source>
</evidence>
<feature type="transmembrane region" description="Helical" evidence="2">
    <location>
        <begin position="276"/>
        <end position="308"/>
    </location>
</feature>
<name>A0A9X0WHV8_9GAMM</name>
<keyword evidence="2" id="KW-1133">Transmembrane helix</keyword>
<dbReference type="NCBIfam" id="NF041043">
    <property type="entry name" value="BPSS1780_fam"/>
    <property type="match status" value="1"/>
</dbReference>
<gene>
    <name evidence="3" type="ORF">CKO25_10280</name>
</gene>
<reference evidence="3 4" key="1">
    <citation type="journal article" date="2020" name="Microorganisms">
        <title>Osmotic Adaptation and Compatible Solute Biosynthesis of Phototrophic Bacteria as Revealed from Genome Analyses.</title>
        <authorList>
            <person name="Imhoff J.F."/>
            <person name="Rahn T."/>
            <person name="Kunzel S."/>
            <person name="Keller A."/>
            <person name="Neulinger S.C."/>
        </authorList>
    </citation>
    <scope>NUCLEOTIDE SEQUENCE [LARGE SCALE GENOMIC DNA]</scope>
    <source>
        <strain evidence="3 4">DSM 21303</strain>
    </source>
</reference>
<keyword evidence="2" id="KW-0812">Transmembrane</keyword>
<protein>
    <submittedName>
        <fullName evidence="3">Uncharacterized protein</fullName>
    </submittedName>
</protein>
<dbReference type="Proteomes" id="UP001138802">
    <property type="component" value="Unassembled WGS sequence"/>
</dbReference>
<evidence type="ECO:0000313" key="4">
    <source>
        <dbReference type="Proteomes" id="UP001138802"/>
    </source>
</evidence>
<sequence>MVDRYRILYAGELMPGCTPEEVVPKLAAKFKVAEEVARDLLRSGRGRVLKHGLSSEAASRYEAALNAVGLKVEVEVEVESAATDGEQATREPTTSRATDDTATAGPTRQSQPTSICPKCGADAVAALTGVCQACGLVVDHYLAHQPPGATTAADGDAISHLYAPPQADLTPPVPADTTDDPLRAPRARPVGQGWMWIAAAWPLFKAQPLAWIGAIVLFYIIIVMLSFLPLLGSVLVTIGTPMLSAGLMMGAHRQASGERFAISDLFRGLSTRAGPLALVGLLYLAFTLGILLLMVVLFLGIVMAISSAPLNLAELDLEQLDLILSEPLMLLPILIALLFAIPLAMAVFFAPSLVALDQVPVLRSFSLSFFGCLKNILPFLLYGLAAILLMILGSLPILLGLLIVLPLLTISVYTAYWDIYHGS</sequence>
<dbReference type="InterPro" id="IPR047798">
    <property type="entry name" value="BPSS1780-like"/>
</dbReference>
<feature type="region of interest" description="Disordered" evidence="1">
    <location>
        <begin position="79"/>
        <end position="115"/>
    </location>
</feature>
<accession>A0A9X0WHV8</accession>
<evidence type="ECO:0000313" key="3">
    <source>
        <dbReference type="EMBL" id="MBK1645031.1"/>
    </source>
</evidence>